<name>A0A6M9Z780_9CAUD</name>
<organism evidence="1 2">
    <name type="scientific">Streptomyces phage Ignacio</name>
    <dbReference type="NCBI Taxonomy" id="2736272"/>
    <lineage>
        <taxon>Viruses</taxon>
        <taxon>Duplodnaviria</taxon>
        <taxon>Heunggongvirae</taxon>
        <taxon>Uroviricota</taxon>
        <taxon>Caudoviricetes</taxon>
        <taxon>Ignaciovirus</taxon>
        <taxon>Ignaciovirus ignacio</taxon>
    </lineage>
</organism>
<keyword evidence="2" id="KW-1185">Reference proteome</keyword>
<dbReference type="Proteomes" id="UP000509653">
    <property type="component" value="Segment"/>
</dbReference>
<protein>
    <submittedName>
        <fullName evidence="1">Uncharacterized protein</fullName>
    </submittedName>
</protein>
<sequence length="72" mass="7967">MARNIGADGRDVYRAVIHFTGRNGNQWTEHEGPYAKPGAARARVTFWANYMKSSGGSATGHIEKATTTWERV</sequence>
<gene>
    <name evidence="1" type="primary">47</name>
    <name evidence="1" type="ORF">SEA_IGNACIO_47</name>
</gene>
<dbReference type="RefSeq" id="YP_010756167.1">
    <property type="nucleotide sequence ID" value="NC_073483.1"/>
</dbReference>
<accession>A0A6M9Z780</accession>
<evidence type="ECO:0000313" key="2">
    <source>
        <dbReference type="Proteomes" id="UP000509653"/>
    </source>
</evidence>
<reference evidence="1 2" key="1">
    <citation type="submission" date="2020-05" db="EMBL/GenBank/DDBJ databases">
        <authorList>
            <person name="Coronado A."/>
            <person name="Gutierrez-Langa M.A."/>
            <person name="Hernandez Olmos D."/>
            <person name="Menchaca C."/>
            <person name="Layton S.R."/>
            <person name="Hughes L.E."/>
            <person name="Garlena R.A."/>
            <person name="Russell D.A."/>
            <person name="Pope W.H."/>
            <person name="Jacobs-Sera D."/>
            <person name="Hatfull G.F."/>
        </authorList>
    </citation>
    <scope>NUCLEOTIDE SEQUENCE [LARGE SCALE GENOMIC DNA]</scope>
</reference>
<evidence type="ECO:0000313" key="1">
    <source>
        <dbReference type="EMBL" id="QKN87574.1"/>
    </source>
</evidence>
<dbReference type="KEGG" id="vg:80025919"/>
<proteinExistence type="predicted"/>
<dbReference type="EMBL" id="MT451980">
    <property type="protein sequence ID" value="QKN87574.1"/>
    <property type="molecule type" value="Genomic_DNA"/>
</dbReference>
<dbReference type="GeneID" id="80025919"/>